<evidence type="ECO:0000313" key="2">
    <source>
        <dbReference type="EMBL" id="KND02208.1"/>
    </source>
</evidence>
<dbReference type="VEuPathDB" id="FungiDB:SPPG_02693"/>
<dbReference type="RefSeq" id="XP_016610247.1">
    <property type="nucleotide sequence ID" value="XM_016750978.1"/>
</dbReference>
<feature type="region of interest" description="Disordered" evidence="1">
    <location>
        <begin position="125"/>
        <end position="148"/>
    </location>
</feature>
<dbReference type="Proteomes" id="UP000053201">
    <property type="component" value="Unassembled WGS sequence"/>
</dbReference>
<accession>A0A0L0HMB7</accession>
<sequence>MTTDADLSRIRHLRSETRRLVRTLQDAKRDVGWEDELDVPITTATSSRAPSRTKIRQLKSRPSKPHPPSRSSPIRYKSTSPLARVKAKVEQRKQDVLQVLSQTDEFFDELQQYRSCYPSLFFGDSAPEPTPSIRKQEPPPDAPSPPDPRYYYTGVFKINDRLFPEPFPYPFLEAEGVESMLEDEPPVKVSIPHSVITPVPKQYKPHRRRSFDPGDSMDLSMVRSLKCSLD</sequence>
<keyword evidence="3" id="KW-1185">Reference proteome</keyword>
<dbReference type="InterPro" id="IPR031466">
    <property type="entry name" value="MIIP"/>
</dbReference>
<dbReference type="InParanoid" id="A0A0L0HMB7"/>
<protein>
    <submittedName>
        <fullName evidence="2">Uncharacterized protein</fullName>
    </submittedName>
</protein>
<dbReference type="AlphaFoldDB" id="A0A0L0HMB7"/>
<feature type="compositionally biased region" description="Basic residues" evidence="1">
    <location>
        <begin position="51"/>
        <end position="64"/>
    </location>
</feature>
<organism evidence="2 3">
    <name type="scientific">Spizellomyces punctatus (strain DAOM BR117)</name>
    <dbReference type="NCBI Taxonomy" id="645134"/>
    <lineage>
        <taxon>Eukaryota</taxon>
        <taxon>Fungi</taxon>
        <taxon>Fungi incertae sedis</taxon>
        <taxon>Chytridiomycota</taxon>
        <taxon>Chytridiomycota incertae sedis</taxon>
        <taxon>Chytridiomycetes</taxon>
        <taxon>Spizellomycetales</taxon>
        <taxon>Spizellomycetaceae</taxon>
        <taxon>Spizellomyces</taxon>
    </lineage>
</organism>
<dbReference type="Pfam" id="PF15734">
    <property type="entry name" value="MIIP"/>
    <property type="match status" value="1"/>
</dbReference>
<evidence type="ECO:0000256" key="1">
    <source>
        <dbReference type="SAM" id="MobiDB-lite"/>
    </source>
</evidence>
<dbReference type="OrthoDB" id="10002384at2759"/>
<evidence type="ECO:0000313" key="3">
    <source>
        <dbReference type="Proteomes" id="UP000053201"/>
    </source>
</evidence>
<dbReference type="GO" id="GO:0010972">
    <property type="term" value="P:negative regulation of G2/M transition of mitotic cell cycle"/>
    <property type="evidence" value="ECO:0007669"/>
    <property type="project" value="InterPro"/>
</dbReference>
<dbReference type="EMBL" id="KQ257453">
    <property type="protein sequence ID" value="KND02208.1"/>
    <property type="molecule type" value="Genomic_DNA"/>
</dbReference>
<name>A0A0L0HMB7_SPIPD</name>
<dbReference type="GeneID" id="27686262"/>
<feature type="region of interest" description="Disordered" evidence="1">
    <location>
        <begin position="40"/>
        <end position="83"/>
    </location>
</feature>
<dbReference type="GO" id="GO:0030336">
    <property type="term" value="P:negative regulation of cell migration"/>
    <property type="evidence" value="ECO:0007669"/>
    <property type="project" value="InterPro"/>
</dbReference>
<proteinExistence type="predicted"/>
<feature type="compositionally biased region" description="Pro residues" evidence="1">
    <location>
        <begin position="139"/>
        <end position="148"/>
    </location>
</feature>
<gene>
    <name evidence="2" type="ORF">SPPG_02693</name>
</gene>
<reference evidence="2 3" key="1">
    <citation type="submission" date="2009-08" db="EMBL/GenBank/DDBJ databases">
        <title>The Genome Sequence of Spizellomyces punctatus strain DAOM BR117.</title>
        <authorList>
            <consortium name="The Broad Institute Genome Sequencing Platform"/>
            <person name="Russ C."/>
            <person name="Cuomo C."/>
            <person name="Shea T."/>
            <person name="Young S.K."/>
            <person name="Zeng Q."/>
            <person name="Koehrsen M."/>
            <person name="Haas B."/>
            <person name="Borodovsky M."/>
            <person name="Guigo R."/>
            <person name="Alvarado L."/>
            <person name="Berlin A."/>
            <person name="Bochicchio J."/>
            <person name="Borenstein D."/>
            <person name="Chapman S."/>
            <person name="Chen Z."/>
            <person name="Engels R."/>
            <person name="Freedman E."/>
            <person name="Gellesch M."/>
            <person name="Goldberg J."/>
            <person name="Griggs A."/>
            <person name="Gujja S."/>
            <person name="Heiman D."/>
            <person name="Hepburn T."/>
            <person name="Howarth C."/>
            <person name="Jen D."/>
            <person name="Larson L."/>
            <person name="Lewis B."/>
            <person name="Mehta T."/>
            <person name="Park D."/>
            <person name="Pearson M."/>
            <person name="Roberts A."/>
            <person name="Saif S."/>
            <person name="Shenoy N."/>
            <person name="Sisk P."/>
            <person name="Stolte C."/>
            <person name="Sykes S."/>
            <person name="Thomson T."/>
            <person name="Walk T."/>
            <person name="White J."/>
            <person name="Yandava C."/>
            <person name="Burger G."/>
            <person name="Gray M.W."/>
            <person name="Holland P.W.H."/>
            <person name="King N."/>
            <person name="Lang F.B.F."/>
            <person name="Roger A.J."/>
            <person name="Ruiz-Trillo I."/>
            <person name="Lander E."/>
            <person name="Nusbaum C."/>
        </authorList>
    </citation>
    <scope>NUCLEOTIDE SEQUENCE [LARGE SCALE GENOMIC DNA]</scope>
    <source>
        <strain evidence="2 3">DAOM BR117</strain>
    </source>
</reference>